<dbReference type="Pfam" id="PF22924">
    <property type="entry name" value="ACOX_C_alpha1"/>
    <property type="match status" value="1"/>
</dbReference>
<name>A0A8J8NT48_HALGN</name>
<evidence type="ECO:0000256" key="5">
    <source>
        <dbReference type="ARBA" id="ARBA00023002"/>
    </source>
</evidence>
<feature type="domain" description="Acyl-CoA oxidase C-alpha1" evidence="11">
    <location>
        <begin position="291"/>
        <end position="438"/>
    </location>
</feature>
<dbReference type="AlphaFoldDB" id="A0A8J8NT48"/>
<reference evidence="12" key="1">
    <citation type="submission" date="2019-06" db="EMBL/GenBank/DDBJ databases">
        <authorList>
            <person name="Zheng W."/>
        </authorList>
    </citation>
    <scope>NUCLEOTIDE SEQUENCE</scope>
    <source>
        <strain evidence="12">QDHG01</strain>
    </source>
</reference>
<dbReference type="Pfam" id="PF01756">
    <property type="entry name" value="ACOX"/>
    <property type="match status" value="1"/>
</dbReference>
<dbReference type="SUPFAM" id="SSF47203">
    <property type="entry name" value="Acyl-CoA dehydrogenase C-terminal domain-like"/>
    <property type="match status" value="2"/>
</dbReference>
<keyword evidence="4 6" id="KW-0274">FAD</keyword>
<dbReference type="PIRSF" id="PIRSF000168">
    <property type="entry name" value="Acyl-CoA_oxidase"/>
    <property type="match status" value="1"/>
</dbReference>
<dbReference type="InterPro" id="IPR046373">
    <property type="entry name" value="Acyl-CoA_Oxase/DH_mid-dom_sf"/>
</dbReference>
<evidence type="ECO:0000256" key="7">
    <source>
        <dbReference type="PIRSR" id="PIRSR000168-1"/>
    </source>
</evidence>
<dbReference type="GO" id="GO:0005504">
    <property type="term" value="F:fatty acid binding"/>
    <property type="evidence" value="ECO:0007669"/>
    <property type="project" value="TreeGrafter"/>
</dbReference>
<organism evidence="12 13">
    <name type="scientific">Halteria grandinella</name>
    <dbReference type="NCBI Taxonomy" id="5974"/>
    <lineage>
        <taxon>Eukaryota</taxon>
        <taxon>Sar</taxon>
        <taxon>Alveolata</taxon>
        <taxon>Ciliophora</taxon>
        <taxon>Intramacronucleata</taxon>
        <taxon>Spirotrichea</taxon>
        <taxon>Stichotrichia</taxon>
        <taxon>Sporadotrichida</taxon>
        <taxon>Halteriidae</taxon>
        <taxon>Halteria</taxon>
    </lineage>
</organism>
<dbReference type="GO" id="GO:0033540">
    <property type="term" value="P:fatty acid beta-oxidation using acyl-CoA oxidase"/>
    <property type="evidence" value="ECO:0007669"/>
    <property type="project" value="TreeGrafter"/>
</dbReference>
<protein>
    <recommendedName>
        <fullName evidence="6">Acyl-coenzyme A oxidase</fullName>
    </recommendedName>
</protein>
<feature type="domain" description="Acyl-CoA oxidase C-terminal" evidence="9">
    <location>
        <begin position="470"/>
        <end position="605"/>
    </location>
</feature>
<evidence type="ECO:0000256" key="1">
    <source>
        <dbReference type="ARBA" id="ARBA00001974"/>
    </source>
</evidence>
<keyword evidence="13" id="KW-1185">Reference proteome</keyword>
<evidence type="ECO:0000259" key="11">
    <source>
        <dbReference type="Pfam" id="PF22924"/>
    </source>
</evidence>
<evidence type="ECO:0000259" key="9">
    <source>
        <dbReference type="Pfam" id="PF01756"/>
    </source>
</evidence>
<evidence type="ECO:0000259" key="10">
    <source>
        <dbReference type="Pfam" id="PF02770"/>
    </source>
</evidence>
<comment type="caution">
    <text evidence="12">The sequence shown here is derived from an EMBL/GenBank/DDBJ whole genome shotgun (WGS) entry which is preliminary data.</text>
</comment>
<evidence type="ECO:0000256" key="6">
    <source>
        <dbReference type="PIRNR" id="PIRNR000168"/>
    </source>
</evidence>
<feature type="active site" description="Proton acceptor" evidence="7">
    <location>
        <position position="425"/>
    </location>
</feature>
<evidence type="ECO:0000313" key="12">
    <source>
        <dbReference type="EMBL" id="TNV81472.1"/>
    </source>
</evidence>
<dbReference type="OrthoDB" id="538336at2759"/>
<evidence type="ECO:0000256" key="4">
    <source>
        <dbReference type="ARBA" id="ARBA00022827"/>
    </source>
</evidence>
<dbReference type="InterPro" id="IPR036250">
    <property type="entry name" value="AcylCo_DH-like_C"/>
</dbReference>
<sequence>MVESKYTPTTQAIISSLTKHDPAVSEALKNVLFNDNPSKVAKWHALFADPLFYPKQNMSLDEMRAIAYKRLKKVADAKLFSIYDFINDPKNLLTAHEMLSLCDGALATKFTVQFNLFGGTLIALHTDRHKEFMSKVDSLAHMGCFCFTELGYGNNAVEMETTAIYDEAKKEFVINSPTTLSQKYWITNGACHANYAIVFAQTLVKGKNEGVNSFIVPIRDEQMKPCTGVTIEDMGWKMGLNGIDNGKLKFSHVRVPRTAMLNKFNDVTESGEFKSDIKKNSQRFFKVADRLLSGRLCISAMCISGTKMNLLIAIRYSQQRLSVGASGLSDTPIMAYQLQQNALLPLLARTIVLNLGYNSAKDLFANPKGRENEVVRVCCAVKGLVSWNYEKVSTVCRERCGGGGYTAHARIHEGIQGSHSGMTAEGDNRVLMQKIVKDILSDLQKELHRQPQMTRCPERQLPKQESVGDLESLMNLVYYREVAEIKSITEVLQKKIMEESKKFYDVWMHEISDDIQSLALAFSERYALENALSIAAKVTDLKAKEVLAKAIRLHCLLLVRENLGWYLANGVISPKAGLALEGEYQQAVKDIVPHVNDIIEGFNIPKIPQLAPPIIRDYIKFNEQSDPDNVEAAGGFFDFTKGPKL</sequence>
<dbReference type="InterPro" id="IPR006091">
    <property type="entry name" value="Acyl-CoA_Oxase/DH_mid-dom"/>
</dbReference>
<dbReference type="Gene3D" id="1.20.140.10">
    <property type="entry name" value="Butyryl-CoA Dehydrogenase, subunit A, domain 3"/>
    <property type="match status" value="2"/>
</dbReference>
<dbReference type="Gene3D" id="2.40.110.10">
    <property type="entry name" value="Butyryl-CoA Dehydrogenase, subunit A, domain 2"/>
    <property type="match status" value="1"/>
</dbReference>
<dbReference type="Pfam" id="PF02770">
    <property type="entry name" value="Acyl-CoA_dh_M"/>
    <property type="match status" value="1"/>
</dbReference>
<proteinExistence type="inferred from homology"/>
<comment type="cofactor">
    <cofactor evidence="1">
        <name>FAD</name>
        <dbReference type="ChEBI" id="CHEBI:57692"/>
    </cofactor>
</comment>
<dbReference type="GO" id="GO:0005777">
    <property type="term" value="C:peroxisome"/>
    <property type="evidence" value="ECO:0007669"/>
    <property type="project" value="InterPro"/>
</dbReference>
<dbReference type="PANTHER" id="PTHR10909:SF382">
    <property type="entry name" value="ACYL-COENZYME A OXIDASE"/>
    <property type="match status" value="1"/>
</dbReference>
<dbReference type="InterPro" id="IPR009100">
    <property type="entry name" value="AcylCoA_DH/oxidase_NM_dom_sf"/>
</dbReference>
<dbReference type="InterPro" id="IPR055060">
    <property type="entry name" value="ACOX_C_alpha1"/>
</dbReference>
<dbReference type="SUPFAM" id="SSF56645">
    <property type="entry name" value="Acyl-CoA dehydrogenase NM domain-like"/>
    <property type="match status" value="1"/>
</dbReference>
<dbReference type="FunFam" id="2.40.110.10:FF:000005">
    <property type="entry name" value="Acyl-coenzyme A oxidase"/>
    <property type="match status" value="1"/>
</dbReference>
<evidence type="ECO:0000313" key="13">
    <source>
        <dbReference type="Proteomes" id="UP000785679"/>
    </source>
</evidence>
<dbReference type="PANTHER" id="PTHR10909">
    <property type="entry name" value="ELECTRON TRANSPORT OXIDOREDUCTASE"/>
    <property type="match status" value="1"/>
</dbReference>
<dbReference type="Proteomes" id="UP000785679">
    <property type="component" value="Unassembled WGS sequence"/>
</dbReference>
<keyword evidence="5" id="KW-0560">Oxidoreductase</keyword>
<dbReference type="GO" id="GO:0003997">
    <property type="term" value="F:acyl-CoA oxidase activity"/>
    <property type="evidence" value="ECO:0007669"/>
    <property type="project" value="InterPro"/>
</dbReference>
<dbReference type="InterPro" id="IPR002655">
    <property type="entry name" value="Acyl-CoA_oxidase_C"/>
</dbReference>
<dbReference type="GO" id="GO:0055088">
    <property type="term" value="P:lipid homeostasis"/>
    <property type="evidence" value="ECO:0007669"/>
    <property type="project" value="TreeGrafter"/>
</dbReference>
<keyword evidence="3 6" id="KW-0285">Flavoprotein</keyword>
<gene>
    <name evidence="12" type="ORF">FGO68_gene14090</name>
</gene>
<comment type="similarity">
    <text evidence="2 6">Belongs to the acyl-CoA oxidase family.</text>
</comment>
<dbReference type="GO" id="GO:0071949">
    <property type="term" value="F:FAD binding"/>
    <property type="evidence" value="ECO:0007669"/>
    <property type="project" value="InterPro"/>
</dbReference>
<feature type="binding site" evidence="8">
    <location>
        <position position="148"/>
    </location>
    <ligand>
        <name>FAD</name>
        <dbReference type="ChEBI" id="CHEBI:57692"/>
    </ligand>
</feature>
<evidence type="ECO:0000256" key="3">
    <source>
        <dbReference type="ARBA" id="ARBA00022630"/>
    </source>
</evidence>
<accession>A0A8J8NT48</accession>
<evidence type="ECO:0000256" key="8">
    <source>
        <dbReference type="PIRSR" id="PIRSR000168-2"/>
    </source>
</evidence>
<dbReference type="InterPro" id="IPR012258">
    <property type="entry name" value="Acyl-CoA_oxidase"/>
</dbReference>
<dbReference type="EMBL" id="RRYP01006102">
    <property type="protein sequence ID" value="TNV81472.1"/>
    <property type="molecule type" value="Genomic_DNA"/>
</dbReference>
<evidence type="ECO:0000256" key="2">
    <source>
        <dbReference type="ARBA" id="ARBA00006288"/>
    </source>
</evidence>
<feature type="domain" description="Acyl-CoA oxidase/dehydrogenase middle" evidence="10">
    <location>
        <begin position="144"/>
        <end position="253"/>
    </location>
</feature>